<dbReference type="PANTHER" id="PTHR48465:SF1">
    <property type="entry name" value="PROTEIN SSUH2 HOMOLOG"/>
    <property type="match status" value="1"/>
</dbReference>
<accession>A0AAD9JC60</accession>
<sequence length="127" mass="14978">KCFIKLIVIYSNNEVEHLIQNSDLPENLPNEVSGELVFEQTQPRVWPISSYPDRELCRASQKLVNQQQNAYIDSRIIMQRQRLRAVPLSECLFTYRNKDGRFWICGKERLVYAPGYPQKWCWGCVVL</sequence>
<name>A0AAD9JC60_9ANNE</name>
<comment type="caution">
    <text evidence="1">The sequence shown here is derived from an EMBL/GenBank/DDBJ whole genome shotgun (WGS) entry which is preliminary data.</text>
</comment>
<reference evidence="1" key="1">
    <citation type="journal article" date="2023" name="Mol. Biol. Evol.">
        <title>Third-Generation Sequencing Reveals the Adaptive Role of the Epigenome in Three Deep-Sea Polychaetes.</title>
        <authorList>
            <person name="Perez M."/>
            <person name="Aroh O."/>
            <person name="Sun Y."/>
            <person name="Lan Y."/>
            <person name="Juniper S.K."/>
            <person name="Young C.R."/>
            <person name="Angers B."/>
            <person name="Qian P.Y."/>
        </authorList>
    </citation>
    <scope>NUCLEOTIDE SEQUENCE</scope>
    <source>
        <strain evidence="1">P08H-3</strain>
    </source>
</reference>
<proteinExistence type="predicted"/>
<feature type="non-terminal residue" evidence="1">
    <location>
        <position position="127"/>
    </location>
</feature>
<gene>
    <name evidence="1" type="ORF">LSH36_433g02098</name>
</gene>
<dbReference type="InterPro" id="IPR052789">
    <property type="entry name" value="SSUH2_homolog"/>
</dbReference>
<keyword evidence="2" id="KW-1185">Reference proteome</keyword>
<dbReference type="PANTHER" id="PTHR48465">
    <property type="entry name" value="PROTEIN SSUH2 HOMOLOG"/>
    <property type="match status" value="1"/>
</dbReference>
<evidence type="ECO:0000313" key="1">
    <source>
        <dbReference type="EMBL" id="KAK2149871.1"/>
    </source>
</evidence>
<organism evidence="1 2">
    <name type="scientific">Paralvinella palmiformis</name>
    <dbReference type="NCBI Taxonomy" id="53620"/>
    <lineage>
        <taxon>Eukaryota</taxon>
        <taxon>Metazoa</taxon>
        <taxon>Spiralia</taxon>
        <taxon>Lophotrochozoa</taxon>
        <taxon>Annelida</taxon>
        <taxon>Polychaeta</taxon>
        <taxon>Sedentaria</taxon>
        <taxon>Canalipalpata</taxon>
        <taxon>Terebellida</taxon>
        <taxon>Terebelliformia</taxon>
        <taxon>Alvinellidae</taxon>
        <taxon>Paralvinella</taxon>
    </lineage>
</organism>
<dbReference type="EMBL" id="JAODUP010000433">
    <property type="protein sequence ID" value="KAK2149871.1"/>
    <property type="molecule type" value="Genomic_DNA"/>
</dbReference>
<protein>
    <submittedName>
        <fullName evidence="1">Uncharacterized protein</fullName>
    </submittedName>
</protein>
<evidence type="ECO:0000313" key="2">
    <source>
        <dbReference type="Proteomes" id="UP001208570"/>
    </source>
</evidence>
<dbReference type="Proteomes" id="UP001208570">
    <property type="component" value="Unassembled WGS sequence"/>
</dbReference>
<dbReference type="AlphaFoldDB" id="A0AAD9JC60"/>